<keyword evidence="4" id="KW-1003">Cell membrane</keyword>
<dbReference type="AlphaFoldDB" id="A0A2U2B5X8"/>
<feature type="transmembrane region" description="Helical" evidence="8">
    <location>
        <begin position="139"/>
        <end position="163"/>
    </location>
</feature>
<name>A0A2U2B5X8_9BACT</name>
<evidence type="ECO:0000256" key="1">
    <source>
        <dbReference type="ARBA" id="ARBA00004651"/>
    </source>
</evidence>
<dbReference type="PANTHER" id="PTHR21716:SF53">
    <property type="entry name" value="PERMEASE PERM-RELATED"/>
    <property type="match status" value="1"/>
</dbReference>
<keyword evidence="6 8" id="KW-1133">Transmembrane helix</keyword>
<keyword evidence="7 8" id="KW-0472">Membrane</keyword>
<dbReference type="InterPro" id="IPR002549">
    <property type="entry name" value="AI-2E-like"/>
</dbReference>
<feature type="transmembrane region" description="Helical" evidence="8">
    <location>
        <begin position="264"/>
        <end position="286"/>
    </location>
</feature>
<sequence>MNNLTRINKVLIFILAGFALLYFGSSFFIPFLFGAFLASLMKPFCKLLESLKFNRLSAALTSALVVFIILGGVLLLFVFQANQFVSDIGSVKDQAKTLIDSIQEKISSIANISEEQQKDFWIGRSNQILDRVESMATNLINGVVSALSGLLIILIYVFLLLLYQDRIDGFIMMYTPDKSKNKVKEITDRLNKVVYHYLWGRAKVMSLLGIMYYTTFIIFDLPYALLITIFGALITIIPYLGPLISGLIPIIFSFIFFDSLPKAVIFSIIIMIEQLIESYVFEPWIIGREVKLNPLVVIVAIIIGGMVWGIAGMILFVPLFAMIKIISNNTPGLEPIGFLLGQNNKDQGRITN</sequence>
<evidence type="ECO:0000256" key="5">
    <source>
        <dbReference type="ARBA" id="ARBA00022692"/>
    </source>
</evidence>
<evidence type="ECO:0000256" key="2">
    <source>
        <dbReference type="ARBA" id="ARBA00009773"/>
    </source>
</evidence>
<proteinExistence type="inferred from homology"/>
<dbReference type="Pfam" id="PF01594">
    <property type="entry name" value="AI-2E_transport"/>
    <property type="match status" value="1"/>
</dbReference>
<evidence type="ECO:0000256" key="3">
    <source>
        <dbReference type="ARBA" id="ARBA00022448"/>
    </source>
</evidence>
<feature type="transmembrane region" description="Helical" evidence="8">
    <location>
        <begin position="292"/>
        <end position="317"/>
    </location>
</feature>
<evidence type="ECO:0000256" key="7">
    <source>
        <dbReference type="ARBA" id="ARBA00023136"/>
    </source>
</evidence>
<comment type="subcellular location">
    <subcellularLocation>
        <location evidence="1">Cell membrane</location>
        <topology evidence="1">Multi-pass membrane protein</topology>
    </subcellularLocation>
</comment>
<comment type="similarity">
    <text evidence="2">Belongs to the autoinducer-2 exporter (AI-2E) (TC 2.A.86) family.</text>
</comment>
<evidence type="ECO:0000256" key="6">
    <source>
        <dbReference type="ARBA" id="ARBA00022989"/>
    </source>
</evidence>
<reference evidence="9 10" key="1">
    <citation type="submission" date="2018-05" db="EMBL/GenBank/DDBJ databases">
        <title>Marinilabilia rubrum sp. nov., isolated from saltern sediment.</title>
        <authorList>
            <person name="Zhang R."/>
        </authorList>
    </citation>
    <scope>NUCLEOTIDE SEQUENCE [LARGE SCALE GENOMIC DNA]</scope>
    <source>
        <strain evidence="9 10">WTE16</strain>
    </source>
</reference>
<keyword evidence="5 8" id="KW-0812">Transmembrane</keyword>
<evidence type="ECO:0000256" key="8">
    <source>
        <dbReference type="SAM" id="Phobius"/>
    </source>
</evidence>
<organism evidence="9 10">
    <name type="scientific">Marinilabilia rubra</name>
    <dbReference type="NCBI Taxonomy" id="2162893"/>
    <lineage>
        <taxon>Bacteria</taxon>
        <taxon>Pseudomonadati</taxon>
        <taxon>Bacteroidota</taxon>
        <taxon>Bacteroidia</taxon>
        <taxon>Marinilabiliales</taxon>
        <taxon>Marinilabiliaceae</taxon>
        <taxon>Marinilabilia</taxon>
    </lineage>
</organism>
<dbReference type="OrthoDB" id="9793390at2"/>
<dbReference type="PANTHER" id="PTHR21716">
    <property type="entry name" value="TRANSMEMBRANE PROTEIN"/>
    <property type="match status" value="1"/>
</dbReference>
<protein>
    <recommendedName>
        <fullName evidence="11">AI-2E family transporter</fullName>
    </recommendedName>
</protein>
<gene>
    <name evidence="9" type="ORF">DDZ16_15360</name>
</gene>
<comment type="caution">
    <text evidence="9">The sequence shown here is derived from an EMBL/GenBank/DDBJ whole genome shotgun (WGS) entry which is preliminary data.</text>
</comment>
<evidence type="ECO:0000313" key="10">
    <source>
        <dbReference type="Proteomes" id="UP000244956"/>
    </source>
</evidence>
<dbReference type="EMBL" id="QEWP01000014">
    <property type="protein sequence ID" value="PWD98456.1"/>
    <property type="molecule type" value="Genomic_DNA"/>
</dbReference>
<dbReference type="GO" id="GO:0005886">
    <property type="term" value="C:plasma membrane"/>
    <property type="evidence" value="ECO:0007669"/>
    <property type="project" value="UniProtKB-SubCell"/>
</dbReference>
<evidence type="ECO:0000256" key="4">
    <source>
        <dbReference type="ARBA" id="ARBA00022475"/>
    </source>
</evidence>
<feature type="transmembrane region" description="Helical" evidence="8">
    <location>
        <begin position="12"/>
        <end position="37"/>
    </location>
</feature>
<dbReference type="Proteomes" id="UP000244956">
    <property type="component" value="Unassembled WGS sequence"/>
</dbReference>
<evidence type="ECO:0000313" key="9">
    <source>
        <dbReference type="EMBL" id="PWD98456.1"/>
    </source>
</evidence>
<evidence type="ECO:0008006" key="11">
    <source>
        <dbReference type="Google" id="ProtNLM"/>
    </source>
</evidence>
<accession>A0A2U2B5X8</accession>
<keyword evidence="10" id="KW-1185">Reference proteome</keyword>
<keyword evidence="3" id="KW-0813">Transport</keyword>
<feature type="transmembrane region" description="Helical" evidence="8">
    <location>
        <begin position="58"/>
        <end position="79"/>
    </location>
</feature>
<feature type="transmembrane region" description="Helical" evidence="8">
    <location>
        <begin position="236"/>
        <end position="257"/>
    </location>
</feature>
<dbReference type="RefSeq" id="WP_109265368.1">
    <property type="nucleotide sequence ID" value="NZ_QEWP01000014.1"/>
</dbReference>